<proteinExistence type="predicted"/>
<sequence>MLFMEAMMAEMKRVMKL</sequence>
<dbReference type="AlphaFoldDB" id="A0AA88E9X2"/>
<gene>
    <name evidence="1" type="ORF">TIFTF001_055882</name>
</gene>
<reference evidence="1" key="1">
    <citation type="submission" date="2023-07" db="EMBL/GenBank/DDBJ databases">
        <title>draft genome sequence of fig (Ficus carica).</title>
        <authorList>
            <person name="Takahashi T."/>
            <person name="Nishimura K."/>
        </authorList>
    </citation>
    <scope>NUCLEOTIDE SEQUENCE</scope>
</reference>
<protein>
    <submittedName>
        <fullName evidence="1">Uncharacterized protein</fullName>
    </submittedName>
</protein>
<organism evidence="1 2">
    <name type="scientific">Ficus carica</name>
    <name type="common">Common fig</name>
    <dbReference type="NCBI Taxonomy" id="3494"/>
    <lineage>
        <taxon>Eukaryota</taxon>
        <taxon>Viridiplantae</taxon>
        <taxon>Streptophyta</taxon>
        <taxon>Embryophyta</taxon>
        <taxon>Tracheophyta</taxon>
        <taxon>Spermatophyta</taxon>
        <taxon>Magnoliopsida</taxon>
        <taxon>eudicotyledons</taxon>
        <taxon>Gunneridae</taxon>
        <taxon>Pentapetalae</taxon>
        <taxon>rosids</taxon>
        <taxon>fabids</taxon>
        <taxon>Rosales</taxon>
        <taxon>Moraceae</taxon>
        <taxon>Ficeae</taxon>
        <taxon>Ficus</taxon>
    </lineage>
</organism>
<keyword evidence="2" id="KW-1185">Reference proteome</keyword>
<evidence type="ECO:0000313" key="2">
    <source>
        <dbReference type="Proteomes" id="UP001187192"/>
    </source>
</evidence>
<comment type="caution">
    <text evidence="1">The sequence shown here is derived from an EMBL/GenBank/DDBJ whole genome shotgun (WGS) entry which is preliminary data.</text>
</comment>
<name>A0AA88E9X2_FICCA</name>
<accession>A0AA88E9X2</accession>
<evidence type="ECO:0000313" key="1">
    <source>
        <dbReference type="EMBL" id="GMN70827.1"/>
    </source>
</evidence>
<dbReference type="EMBL" id="BTGU01018862">
    <property type="protein sequence ID" value="GMN70827.1"/>
    <property type="molecule type" value="Genomic_DNA"/>
</dbReference>
<dbReference type="Proteomes" id="UP001187192">
    <property type="component" value="Unassembled WGS sequence"/>
</dbReference>